<dbReference type="GO" id="GO:0030527">
    <property type="term" value="F:structural constituent of chromatin"/>
    <property type="evidence" value="ECO:0007669"/>
    <property type="project" value="InterPro"/>
</dbReference>
<organism evidence="4 5">
    <name type="scientific">Williamsoniiplasma lucivorax</name>
    <dbReference type="NCBI Taxonomy" id="209274"/>
    <lineage>
        <taxon>Bacteria</taxon>
        <taxon>Bacillati</taxon>
        <taxon>Mycoplasmatota</taxon>
        <taxon>Mollicutes</taxon>
        <taxon>Entomoplasmatales</taxon>
        <taxon>Williamsoniiplasma</taxon>
    </lineage>
</organism>
<keyword evidence="5" id="KW-1185">Reference proteome</keyword>
<dbReference type="Pfam" id="PF00216">
    <property type="entry name" value="Bac_DNA_binding"/>
    <property type="match status" value="1"/>
</dbReference>
<dbReference type="GO" id="GO:0030261">
    <property type="term" value="P:chromosome condensation"/>
    <property type="evidence" value="ECO:0007669"/>
    <property type="project" value="UniProtKB-KW"/>
</dbReference>
<comment type="caution">
    <text evidence="4">The sequence shown here is derived from an EMBL/GenBank/DDBJ whole genome shotgun (WGS) entry which is preliminary data.</text>
</comment>
<accession>A0A2S5RD80</accession>
<sequence>MTKKELVEAVINAENLSKAQSERIITLMFEEIAKGLKNGEEVAIANFGKFSVSKREARQGINPLTKEKITIAASNSAKFKQAKQLKESLN</sequence>
<gene>
    <name evidence="4" type="primary">hupB</name>
    <name evidence="4" type="ORF">ELUCI_v1c07960</name>
</gene>
<dbReference type="InterPro" id="IPR010992">
    <property type="entry name" value="IHF-like_DNA-bd_dom_sf"/>
</dbReference>
<name>A0A2S5RD80_9MOLU</name>
<evidence type="ECO:0000256" key="3">
    <source>
        <dbReference type="RuleBase" id="RU003939"/>
    </source>
</evidence>
<dbReference type="PANTHER" id="PTHR33175:SF3">
    <property type="entry name" value="DNA-BINDING PROTEIN HU-BETA"/>
    <property type="match status" value="1"/>
</dbReference>
<comment type="similarity">
    <text evidence="3">Belongs to the bacterial histone-like protein family.</text>
</comment>
<keyword evidence="1" id="KW-0226">DNA condensation</keyword>
<evidence type="ECO:0000313" key="5">
    <source>
        <dbReference type="Proteomes" id="UP000237865"/>
    </source>
</evidence>
<evidence type="ECO:0000256" key="1">
    <source>
        <dbReference type="ARBA" id="ARBA00023067"/>
    </source>
</evidence>
<protein>
    <submittedName>
        <fullName evidence="4">DNA-binding protein HU-beta</fullName>
    </submittedName>
</protein>
<dbReference type="RefSeq" id="WP_028126446.1">
    <property type="nucleotide sequence ID" value="NZ_PHNE01000004.1"/>
</dbReference>
<dbReference type="EMBL" id="PHNE01000004">
    <property type="protein sequence ID" value="PPE05260.1"/>
    <property type="molecule type" value="Genomic_DNA"/>
</dbReference>
<dbReference type="PANTHER" id="PTHR33175">
    <property type="entry name" value="DNA-BINDING PROTEIN HU"/>
    <property type="match status" value="1"/>
</dbReference>
<dbReference type="GO" id="GO:0003677">
    <property type="term" value="F:DNA binding"/>
    <property type="evidence" value="ECO:0007669"/>
    <property type="project" value="UniProtKB-KW"/>
</dbReference>
<keyword evidence="2 4" id="KW-0238">DNA-binding</keyword>
<proteinExistence type="inferred from homology"/>
<dbReference type="SMART" id="SM00411">
    <property type="entry name" value="BHL"/>
    <property type="match status" value="1"/>
</dbReference>
<dbReference type="PRINTS" id="PR01727">
    <property type="entry name" value="DNABINDINGHU"/>
</dbReference>
<dbReference type="STRING" id="1399797.GCA_000518285_00377"/>
<dbReference type="Proteomes" id="UP000237865">
    <property type="component" value="Unassembled WGS sequence"/>
</dbReference>
<dbReference type="InterPro" id="IPR000119">
    <property type="entry name" value="Hist_DNA-bd"/>
</dbReference>
<dbReference type="Gene3D" id="4.10.520.10">
    <property type="entry name" value="IHF-like DNA-binding proteins"/>
    <property type="match status" value="1"/>
</dbReference>
<dbReference type="GO" id="GO:0005829">
    <property type="term" value="C:cytosol"/>
    <property type="evidence" value="ECO:0007669"/>
    <property type="project" value="TreeGrafter"/>
</dbReference>
<dbReference type="AlphaFoldDB" id="A0A2S5RD80"/>
<reference evidence="4 5" key="1">
    <citation type="submission" date="2017-11" db="EMBL/GenBank/DDBJ databases">
        <title>Genome sequence of Entomoplasma lucivorax PIPN-2 (ATCC 49196).</title>
        <authorList>
            <person name="Lo W.-S."/>
            <person name="Gasparich G.E."/>
            <person name="Kuo C.-H."/>
        </authorList>
    </citation>
    <scope>NUCLEOTIDE SEQUENCE [LARGE SCALE GENOMIC DNA]</scope>
    <source>
        <strain evidence="4 5">PIPN-2</strain>
    </source>
</reference>
<dbReference type="CDD" id="cd13831">
    <property type="entry name" value="HU"/>
    <property type="match status" value="1"/>
</dbReference>
<dbReference type="SUPFAM" id="SSF47729">
    <property type="entry name" value="IHF-like DNA-binding proteins"/>
    <property type="match status" value="1"/>
</dbReference>
<evidence type="ECO:0000313" key="4">
    <source>
        <dbReference type="EMBL" id="PPE05260.1"/>
    </source>
</evidence>
<evidence type="ECO:0000256" key="2">
    <source>
        <dbReference type="ARBA" id="ARBA00023125"/>
    </source>
</evidence>